<evidence type="ECO:0000313" key="4">
    <source>
        <dbReference type="Proteomes" id="UP000481153"/>
    </source>
</evidence>
<dbReference type="InterPro" id="IPR029058">
    <property type="entry name" value="AB_hydrolase_fold"/>
</dbReference>
<proteinExistence type="predicted"/>
<protein>
    <recommendedName>
        <fullName evidence="2">Fungal lipase-type domain-containing protein</fullName>
    </recommendedName>
</protein>
<dbReference type="InterPro" id="IPR027417">
    <property type="entry name" value="P-loop_NTPase"/>
</dbReference>
<name>A0A6G0XSC7_9STRA</name>
<reference evidence="3 4" key="1">
    <citation type="submission" date="2019-07" db="EMBL/GenBank/DDBJ databases">
        <title>Genomics analysis of Aphanomyces spp. identifies a new class of oomycete effector associated with host adaptation.</title>
        <authorList>
            <person name="Gaulin E."/>
        </authorList>
    </citation>
    <scope>NUCLEOTIDE SEQUENCE [LARGE SCALE GENOMIC DNA]</scope>
    <source>
        <strain evidence="3 4">ATCC 201684</strain>
    </source>
</reference>
<dbReference type="SUPFAM" id="SSF52540">
    <property type="entry name" value="P-loop containing nucleoside triphosphate hydrolases"/>
    <property type="match status" value="1"/>
</dbReference>
<feature type="domain" description="Fungal lipase-type" evidence="2">
    <location>
        <begin position="140"/>
        <end position="220"/>
    </location>
</feature>
<feature type="compositionally biased region" description="Polar residues" evidence="1">
    <location>
        <begin position="453"/>
        <end position="478"/>
    </location>
</feature>
<dbReference type="Gene3D" id="3.40.50.1820">
    <property type="entry name" value="alpha/beta hydrolase"/>
    <property type="match status" value="1"/>
</dbReference>
<sequence>MGTSEDTSTASPPLTDFEFNMALALCDLSYEKNKTNMTYPGFKKHVLDKYDTMMKELGIDTKTYHQLPYIAYFDNKIRVIVANHGGVAFVCIMETNSLDQHAENLAFHAHPIVPRGHDDAPTMYVNNVTELGLVPLVHAMLRLKQLDKVVLCGHSRGGSVAHVVHYNLITNPNFCFDKNKEITSVAFGSTPFLRSQQPDLKHEHRFLTYVAERDVVPALFSAAVNSKIAAYVKAKHATKIGLVRYLMDFDIAFALERATEVLQGPLGEYLYYGKWTKLSQHHPPRHPGNGISCMQYSQTAIDEPLVWFQSVDYVAALDLDNVIETHSLKNAYKPHMHQAVEVPKPSVNLTLRINRHMTVPAARYLVHPDISPTLLPMLLNKAIAAAFVTKTFGDNEILHKLLEFKASLETYRRVFHERIQDKKSVDERLRDEMDGWNKLESRLKDIKPKEIQDTTPSKQEPSQPPNGSSTTPNTFNDDNITTEMNAMTIFTANMLAENPLESKRNAMGTVARIARAIALGVVGVASFGVALSAQAEAVAGYVELMSLIPAGIAVAEASALVGFVALGAGAAHLAQKGAFAAFANLFSIASGADSATANRVRSELYQESASSYQRQLDVIARAACPSYKKEMDTLALEELLETEATTDKARRNDKKLVARYIDVIRRIVELRRVCDNLVFIVLNGKQGVGKSWFIKAIKGQHGGPRVSTDLPEFGPYTPNGVADPTRSVYLIDLPAGDSLNDKLRLYLQELYGIGTIGINLFEFDVRPQLLTDEMFAMRQMYNGCDHVLVCLNKVMSKGLELKKNHAGSRAQIEGYLNTWRVFFKENNIKRPKYDIMLTDMTGTCEVRPSDDDDDSREFHDRWAQQNIDKLVSNGGSSRDQVIEWIEGKIAAILNRLGS</sequence>
<dbReference type="AlphaFoldDB" id="A0A6G0XSC7"/>
<dbReference type="Proteomes" id="UP000481153">
    <property type="component" value="Unassembled WGS sequence"/>
</dbReference>
<dbReference type="SUPFAM" id="SSF53474">
    <property type="entry name" value="alpha/beta-Hydrolases"/>
    <property type="match status" value="1"/>
</dbReference>
<dbReference type="GO" id="GO:0006629">
    <property type="term" value="P:lipid metabolic process"/>
    <property type="evidence" value="ECO:0007669"/>
    <property type="project" value="InterPro"/>
</dbReference>
<dbReference type="InterPro" id="IPR002921">
    <property type="entry name" value="Fungal_lipase-type"/>
</dbReference>
<keyword evidence="4" id="KW-1185">Reference proteome</keyword>
<comment type="caution">
    <text evidence="3">The sequence shown here is derived from an EMBL/GenBank/DDBJ whole genome shotgun (WGS) entry which is preliminary data.</text>
</comment>
<evidence type="ECO:0000256" key="1">
    <source>
        <dbReference type="SAM" id="MobiDB-lite"/>
    </source>
</evidence>
<gene>
    <name evidence="3" type="ORF">Ae201684_001979</name>
</gene>
<organism evidence="3 4">
    <name type="scientific">Aphanomyces euteiches</name>
    <dbReference type="NCBI Taxonomy" id="100861"/>
    <lineage>
        <taxon>Eukaryota</taxon>
        <taxon>Sar</taxon>
        <taxon>Stramenopiles</taxon>
        <taxon>Oomycota</taxon>
        <taxon>Saprolegniomycetes</taxon>
        <taxon>Saprolegniales</taxon>
        <taxon>Verrucalvaceae</taxon>
        <taxon>Aphanomyces</taxon>
    </lineage>
</organism>
<dbReference type="VEuPathDB" id="FungiDB:AeMF1_005937"/>
<evidence type="ECO:0000259" key="2">
    <source>
        <dbReference type="Pfam" id="PF01764"/>
    </source>
</evidence>
<dbReference type="EMBL" id="VJMJ01000019">
    <property type="protein sequence ID" value="KAF0743290.1"/>
    <property type="molecule type" value="Genomic_DNA"/>
</dbReference>
<evidence type="ECO:0000313" key="3">
    <source>
        <dbReference type="EMBL" id="KAF0743290.1"/>
    </source>
</evidence>
<accession>A0A6G0XSC7</accession>
<feature type="region of interest" description="Disordered" evidence="1">
    <location>
        <begin position="444"/>
        <end position="478"/>
    </location>
</feature>
<dbReference type="Pfam" id="PF01764">
    <property type="entry name" value="Lipase_3"/>
    <property type="match status" value="1"/>
</dbReference>